<dbReference type="InterPro" id="IPR000719">
    <property type="entry name" value="Prot_kinase_dom"/>
</dbReference>
<dbReference type="Proteomes" id="UP001215712">
    <property type="component" value="Unassembled WGS sequence"/>
</dbReference>
<dbReference type="GO" id="GO:0004674">
    <property type="term" value="F:protein serine/threonine kinase activity"/>
    <property type="evidence" value="ECO:0007669"/>
    <property type="project" value="UniProtKB-KW"/>
</dbReference>
<evidence type="ECO:0000256" key="5">
    <source>
        <dbReference type="ARBA" id="ARBA00022840"/>
    </source>
</evidence>
<evidence type="ECO:0000256" key="3">
    <source>
        <dbReference type="ARBA" id="ARBA00022741"/>
    </source>
</evidence>
<dbReference type="GO" id="GO:0005634">
    <property type="term" value="C:nucleus"/>
    <property type="evidence" value="ECO:0007669"/>
    <property type="project" value="TreeGrafter"/>
</dbReference>
<gene>
    <name evidence="7" type="ORF">N7493_009641</name>
</gene>
<evidence type="ECO:0000313" key="7">
    <source>
        <dbReference type="EMBL" id="KAJ5710049.1"/>
    </source>
</evidence>
<dbReference type="GO" id="GO:0043484">
    <property type="term" value="P:regulation of RNA splicing"/>
    <property type="evidence" value="ECO:0007669"/>
    <property type="project" value="TreeGrafter"/>
</dbReference>
<dbReference type="PANTHER" id="PTHR45646:SF11">
    <property type="entry name" value="SERINE_THREONINE-PROTEIN KINASE DOA"/>
    <property type="match status" value="1"/>
</dbReference>
<feature type="domain" description="Protein kinase" evidence="6">
    <location>
        <begin position="1"/>
        <end position="167"/>
    </location>
</feature>
<proteinExistence type="predicted"/>
<accession>A0AAD6MSE5</accession>
<evidence type="ECO:0000256" key="4">
    <source>
        <dbReference type="ARBA" id="ARBA00022777"/>
    </source>
</evidence>
<dbReference type="Gene3D" id="1.10.510.10">
    <property type="entry name" value="Transferase(Phosphotransferase) domain 1"/>
    <property type="match status" value="1"/>
</dbReference>
<organism evidence="7 8">
    <name type="scientific">Penicillium malachiteum</name>
    <dbReference type="NCBI Taxonomy" id="1324776"/>
    <lineage>
        <taxon>Eukaryota</taxon>
        <taxon>Fungi</taxon>
        <taxon>Dikarya</taxon>
        <taxon>Ascomycota</taxon>
        <taxon>Pezizomycotina</taxon>
        <taxon>Eurotiomycetes</taxon>
        <taxon>Eurotiomycetidae</taxon>
        <taxon>Eurotiales</taxon>
        <taxon>Aspergillaceae</taxon>
        <taxon>Penicillium</taxon>
    </lineage>
</organism>
<evidence type="ECO:0000259" key="6">
    <source>
        <dbReference type="PROSITE" id="PS50011"/>
    </source>
</evidence>
<evidence type="ECO:0000256" key="1">
    <source>
        <dbReference type="ARBA" id="ARBA00022527"/>
    </source>
</evidence>
<evidence type="ECO:0000256" key="2">
    <source>
        <dbReference type="ARBA" id="ARBA00022679"/>
    </source>
</evidence>
<name>A0AAD6MSE5_9EURO</name>
<keyword evidence="1" id="KW-0723">Serine/threonine-protein kinase</keyword>
<dbReference type="PANTHER" id="PTHR45646">
    <property type="entry name" value="SERINE/THREONINE-PROTEIN KINASE DOA-RELATED"/>
    <property type="match status" value="1"/>
</dbReference>
<dbReference type="EMBL" id="JAQJAN010000017">
    <property type="protein sequence ID" value="KAJ5710049.1"/>
    <property type="molecule type" value="Genomic_DNA"/>
</dbReference>
<dbReference type="InterPro" id="IPR011009">
    <property type="entry name" value="Kinase-like_dom_sf"/>
</dbReference>
<comment type="caution">
    <text evidence="7">The sequence shown here is derived from an EMBL/GenBank/DDBJ whole genome shotgun (WGS) entry which is preliminary data.</text>
</comment>
<keyword evidence="3" id="KW-0547">Nucleotide-binding</keyword>
<keyword evidence="2" id="KW-0808">Transferase</keyword>
<reference evidence="7" key="1">
    <citation type="journal article" date="2023" name="IMA Fungus">
        <title>Comparative genomic study of the Penicillium genus elucidates a diverse pangenome and 15 lateral gene transfer events.</title>
        <authorList>
            <person name="Petersen C."/>
            <person name="Sorensen T."/>
            <person name="Nielsen M.R."/>
            <person name="Sondergaard T.E."/>
            <person name="Sorensen J.L."/>
            <person name="Fitzpatrick D.A."/>
            <person name="Frisvad J.C."/>
            <person name="Nielsen K.L."/>
        </authorList>
    </citation>
    <scope>NUCLEOTIDE SEQUENCE</scope>
    <source>
        <strain evidence="7">IBT 17514</strain>
    </source>
</reference>
<dbReference type="PROSITE" id="PS50011">
    <property type="entry name" value="PROTEIN_KINASE_DOM"/>
    <property type="match status" value="1"/>
</dbReference>
<dbReference type="InterPro" id="IPR051175">
    <property type="entry name" value="CLK_kinases"/>
</dbReference>
<dbReference type="SUPFAM" id="SSF56112">
    <property type="entry name" value="Protein kinase-like (PK-like)"/>
    <property type="match status" value="1"/>
</dbReference>
<protein>
    <recommendedName>
        <fullName evidence="6">Protein kinase domain-containing protein</fullName>
    </recommendedName>
</protein>
<dbReference type="GO" id="GO:0005524">
    <property type="term" value="F:ATP binding"/>
    <property type="evidence" value="ECO:0007669"/>
    <property type="project" value="UniProtKB-KW"/>
</dbReference>
<reference evidence="7" key="2">
    <citation type="submission" date="2023-01" db="EMBL/GenBank/DDBJ databases">
        <authorList>
            <person name="Petersen C."/>
        </authorList>
    </citation>
    <scope>NUCLEOTIDE SEQUENCE</scope>
    <source>
        <strain evidence="7">IBT 17514</strain>
    </source>
</reference>
<dbReference type="AlphaFoldDB" id="A0AAD6MSE5"/>
<dbReference type="Pfam" id="PF00069">
    <property type="entry name" value="Pkinase"/>
    <property type="match status" value="1"/>
</dbReference>
<keyword evidence="8" id="KW-1185">Reference proteome</keyword>
<keyword evidence="5" id="KW-0067">ATP-binding</keyword>
<sequence>MMTLNVALCDWGTASWVDNHLTEVIQPILLRAPEVILEAPWGPPADIWNLGVVLIEVLDAVRLFDGRATQTGGVFQIKHHLEEMVALFGPFPPRLLAQGNRKIIAEYFDGQGNIHDPVPRPIALLENWIESLTGTNKEEFILLLKSMMKIDPDDGPTARELLGEAWFQHIAI</sequence>
<keyword evidence="4" id="KW-0418">Kinase</keyword>
<evidence type="ECO:0000313" key="8">
    <source>
        <dbReference type="Proteomes" id="UP001215712"/>
    </source>
</evidence>